<gene>
    <name evidence="3" type="ORF">Ahy_B04g069158</name>
</gene>
<feature type="domain" description="RNase H type-1" evidence="2">
    <location>
        <begin position="34"/>
        <end position="81"/>
    </location>
</feature>
<keyword evidence="4" id="KW-1185">Reference proteome</keyword>
<name>A0A444ZC26_ARAHY</name>
<comment type="caution">
    <text evidence="3">The sequence shown here is derived from an EMBL/GenBank/DDBJ whole genome shotgun (WGS) entry which is preliminary data.</text>
</comment>
<accession>A0A444ZC26</accession>
<evidence type="ECO:0000259" key="2">
    <source>
        <dbReference type="Pfam" id="PF13456"/>
    </source>
</evidence>
<proteinExistence type="predicted"/>
<keyword evidence="1" id="KW-0472">Membrane</keyword>
<keyword evidence="1" id="KW-0812">Transmembrane</keyword>
<organism evidence="3 4">
    <name type="scientific">Arachis hypogaea</name>
    <name type="common">Peanut</name>
    <dbReference type="NCBI Taxonomy" id="3818"/>
    <lineage>
        <taxon>Eukaryota</taxon>
        <taxon>Viridiplantae</taxon>
        <taxon>Streptophyta</taxon>
        <taxon>Embryophyta</taxon>
        <taxon>Tracheophyta</taxon>
        <taxon>Spermatophyta</taxon>
        <taxon>Magnoliopsida</taxon>
        <taxon>eudicotyledons</taxon>
        <taxon>Gunneridae</taxon>
        <taxon>Pentapetalae</taxon>
        <taxon>rosids</taxon>
        <taxon>fabids</taxon>
        <taxon>Fabales</taxon>
        <taxon>Fabaceae</taxon>
        <taxon>Papilionoideae</taxon>
        <taxon>50 kb inversion clade</taxon>
        <taxon>dalbergioids sensu lato</taxon>
        <taxon>Dalbergieae</taxon>
        <taxon>Pterocarpus clade</taxon>
        <taxon>Arachis</taxon>
    </lineage>
</organism>
<evidence type="ECO:0000313" key="3">
    <source>
        <dbReference type="EMBL" id="RYR11648.1"/>
    </source>
</evidence>
<evidence type="ECO:0000313" key="4">
    <source>
        <dbReference type="Proteomes" id="UP000289738"/>
    </source>
</evidence>
<keyword evidence="1" id="KW-1133">Transmembrane helix</keyword>
<reference evidence="3 4" key="1">
    <citation type="submission" date="2019-01" db="EMBL/GenBank/DDBJ databases">
        <title>Sequencing of cultivated peanut Arachis hypogaea provides insights into genome evolution and oil improvement.</title>
        <authorList>
            <person name="Chen X."/>
        </authorList>
    </citation>
    <scope>NUCLEOTIDE SEQUENCE [LARGE SCALE GENOMIC DNA]</scope>
    <source>
        <strain evidence="4">cv. Fuhuasheng</strain>
        <tissue evidence="3">Leaves</tissue>
    </source>
</reference>
<dbReference type="GO" id="GO:0003676">
    <property type="term" value="F:nucleic acid binding"/>
    <property type="evidence" value="ECO:0007669"/>
    <property type="project" value="InterPro"/>
</dbReference>
<dbReference type="Pfam" id="PF13456">
    <property type="entry name" value="RVT_3"/>
    <property type="match status" value="1"/>
</dbReference>
<dbReference type="AlphaFoldDB" id="A0A444ZC26"/>
<protein>
    <recommendedName>
        <fullName evidence="2">RNase H type-1 domain-containing protein</fullName>
    </recommendedName>
</protein>
<sequence length="103" mass="11677">MPSFGRLLKAFRLLIHIISNTLLLNLILGLSIKFIKDGCPASHLCKPLLEDITILERRFQKVEWIHILREANVVADTLAKKGQELPIGLHLFKRSPSDTCSTF</sequence>
<dbReference type="Proteomes" id="UP000289738">
    <property type="component" value="Chromosome B04"/>
</dbReference>
<dbReference type="EMBL" id="SDMP01000014">
    <property type="protein sequence ID" value="RYR11648.1"/>
    <property type="molecule type" value="Genomic_DNA"/>
</dbReference>
<dbReference type="InterPro" id="IPR036397">
    <property type="entry name" value="RNaseH_sf"/>
</dbReference>
<evidence type="ECO:0000256" key="1">
    <source>
        <dbReference type="SAM" id="Phobius"/>
    </source>
</evidence>
<feature type="transmembrane region" description="Helical" evidence="1">
    <location>
        <begin position="12"/>
        <end position="35"/>
    </location>
</feature>
<dbReference type="Gene3D" id="3.30.420.10">
    <property type="entry name" value="Ribonuclease H-like superfamily/Ribonuclease H"/>
    <property type="match status" value="1"/>
</dbReference>
<dbReference type="GO" id="GO:0004523">
    <property type="term" value="F:RNA-DNA hybrid ribonuclease activity"/>
    <property type="evidence" value="ECO:0007669"/>
    <property type="project" value="InterPro"/>
</dbReference>
<dbReference type="InterPro" id="IPR002156">
    <property type="entry name" value="RNaseH_domain"/>
</dbReference>